<dbReference type="PANTHER" id="PTHR47771:SF14">
    <property type="entry name" value="RH73259P"/>
    <property type="match status" value="1"/>
</dbReference>
<feature type="transmembrane region" description="Helical" evidence="2">
    <location>
        <begin position="915"/>
        <end position="936"/>
    </location>
</feature>
<keyword evidence="5" id="KW-1185">Reference proteome</keyword>
<evidence type="ECO:0000313" key="5">
    <source>
        <dbReference type="Proteomes" id="UP000198406"/>
    </source>
</evidence>
<evidence type="ECO:0000256" key="1">
    <source>
        <dbReference type="SAM" id="MobiDB-lite"/>
    </source>
</evidence>
<feature type="chain" id="PRO_5012148031" evidence="3">
    <location>
        <begin position="24"/>
        <end position="955"/>
    </location>
</feature>
<keyword evidence="2" id="KW-0812">Transmembrane</keyword>
<keyword evidence="3" id="KW-0732">Signal</keyword>
<dbReference type="AlphaFoldDB" id="A0A1Z5JW73"/>
<dbReference type="InParanoid" id="A0A1Z5JW73"/>
<reference evidence="4 5" key="1">
    <citation type="journal article" date="2015" name="Plant Cell">
        <title>Oil accumulation by the oleaginous diatom Fistulifera solaris as revealed by the genome and transcriptome.</title>
        <authorList>
            <person name="Tanaka T."/>
            <person name="Maeda Y."/>
            <person name="Veluchamy A."/>
            <person name="Tanaka M."/>
            <person name="Abida H."/>
            <person name="Marechal E."/>
            <person name="Bowler C."/>
            <person name="Muto M."/>
            <person name="Sunaga Y."/>
            <person name="Tanaka M."/>
            <person name="Yoshino T."/>
            <person name="Taniguchi T."/>
            <person name="Fukuda Y."/>
            <person name="Nemoto M."/>
            <person name="Matsumoto M."/>
            <person name="Wong P.S."/>
            <person name="Aburatani S."/>
            <person name="Fujibuchi W."/>
        </authorList>
    </citation>
    <scope>NUCLEOTIDE SEQUENCE [LARGE SCALE GENOMIC DNA]</scope>
    <source>
        <strain evidence="4 5">JPCC DA0580</strain>
    </source>
</reference>
<proteinExistence type="predicted"/>
<dbReference type="Proteomes" id="UP000198406">
    <property type="component" value="Unassembled WGS sequence"/>
</dbReference>
<keyword evidence="2" id="KW-0472">Membrane</keyword>
<feature type="region of interest" description="Disordered" evidence="1">
    <location>
        <begin position="327"/>
        <end position="372"/>
    </location>
</feature>
<gene>
    <name evidence="4" type="ORF">FisN_25Hh047</name>
</gene>
<organism evidence="4 5">
    <name type="scientific">Fistulifera solaris</name>
    <name type="common">Oleaginous diatom</name>
    <dbReference type="NCBI Taxonomy" id="1519565"/>
    <lineage>
        <taxon>Eukaryota</taxon>
        <taxon>Sar</taxon>
        <taxon>Stramenopiles</taxon>
        <taxon>Ochrophyta</taxon>
        <taxon>Bacillariophyta</taxon>
        <taxon>Bacillariophyceae</taxon>
        <taxon>Bacillariophycidae</taxon>
        <taxon>Naviculales</taxon>
        <taxon>Naviculaceae</taxon>
        <taxon>Fistulifera</taxon>
    </lineage>
</organism>
<accession>A0A1Z5JW73</accession>
<feature type="compositionally biased region" description="Pro residues" evidence="1">
    <location>
        <begin position="339"/>
        <end position="365"/>
    </location>
</feature>
<feature type="signal peptide" evidence="3">
    <location>
        <begin position="1"/>
        <end position="23"/>
    </location>
</feature>
<comment type="caution">
    <text evidence="4">The sequence shown here is derived from an EMBL/GenBank/DDBJ whole genome shotgun (WGS) entry which is preliminary data.</text>
</comment>
<evidence type="ECO:0000256" key="2">
    <source>
        <dbReference type="SAM" id="Phobius"/>
    </source>
</evidence>
<evidence type="ECO:0000256" key="3">
    <source>
        <dbReference type="SAM" id="SignalP"/>
    </source>
</evidence>
<keyword evidence="2" id="KW-1133">Transmembrane helix</keyword>
<dbReference type="EMBL" id="BDSP01000124">
    <property type="protein sequence ID" value="GAX18072.1"/>
    <property type="molecule type" value="Genomic_DNA"/>
</dbReference>
<name>A0A1Z5JW73_FISSO</name>
<protein>
    <submittedName>
        <fullName evidence="4">Uncharacterized protein</fullName>
    </submittedName>
</protein>
<dbReference type="PANTHER" id="PTHR47771">
    <property type="entry name" value="LD27203P-RELATED"/>
    <property type="match status" value="1"/>
</dbReference>
<sequence length="955" mass="101277">MRSRSSACFTVLLSLCAFLRSVAVSAKRQCNHCITSKECQSAEQKLFDSCRTVVVNEEECRQLAVTSVHVGGFRTTSTTKKSIECVLSLFTDYESIDEVDSVCRAILGSRPFVGDAIGTASGYPHFYSTASDDVTRFQLQKPQSSCCYSCDPLLFQTGNHLSFVDNHLETNVQSKRQLQAQCNNDPSAEWSVSAQVNQRRACNHISLIRDVPLYCPQINTITGDQYIYETCPIQCAAYSGCPLDCVTADSQVRLPGGTTCGTVAVNSARCDDIADGLFFIYVWQICPMQCPIRAGCTTSEPTASPVFGTVPTVTPTFSLPTESPFVAPFSAPTESPTDAPVPAPTASPTDAPIPAPTRAPNPAPTASPTDAPLQVPVPVPVTVPTPIPVFVPVGVPVQAPVPIPVPVPAPVPIPTSAPVTTPVSVPAPLPVPVPVPMPISVPVPAPAPLPVSSPAPLPAPVPLPVNSPNVVPVEAPVPVPVPAPVPLPVNPPIIVSMPAPVPNPVPVDAPLSVPVNQPVALPVDTSIPVPVSQPVALPVLVPVPVDSPVSVPLNSPLPVPVDPPVAVAVPTDPIPVSQPVFVPVDSAVPVPLNPPVPMPVNPPVAVAVPTAPNPVNQPVFAPVDTPVVVPANQPIPVPVDTPIVVPISQPIPFPVAAPLPLSTEPPITFDQTTSETPFASSPSGNVVDPTPAGVSEVEVPVVVNGDFLSVRLRPSGNLANLTKLTNEMVFVELTLTPAEELNEEEIQVVLNVLKEEFDGYLKGEAETQRHLTERRLARRRDARDLKTEFVFVRQDMVKNEDGTLSSILVYNQTLSFSEKVKPIDLLSLEDPTESPVDDNDPRPNFDGLSAEQIAVMPFTDYEANVKMAQRLKDEADSLNQLKVPLPVPTVSQEEENSELLSVGDVYSGDVISEGAIAGIFLCCALLFSLFGSYGVYRLNQEVTERRGGSSSRSSR</sequence>
<evidence type="ECO:0000313" key="4">
    <source>
        <dbReference type="EMBL" id="GAX18072.1"/>
    </source>
</evidence>